<sequence length="70" mass="7956">SENFLFSVIEHVCSNDDHIINEPKNYRMFHLSGFIGESSLQNLTQTDNLAYLSLDNTTTTTATETSSDYY</sequence>
<feature type="non-terminal residue" evidence="1">
    <location>
        <position position="1"/>
    </location>
</feature>
<name>X1EIP4_9ZZZZ</name>
<organism evidence="1">
    <name type="scientific">marine sediment metagenome</name>
    <dbReference type="NCBI Taxonomy" id="412755"/>
    <lineage>
        <taxon>unclassified sequences</taxon>
        <taxon>metagenomes</taxon>
        <taxon>ecological metagenomes</taxon>
    </lineage>
</organism>
<accession>X1EIP4</accession>
<gene>
    <name evidence="1" type="ORF">S01H4_56934</name>
</gene>
<proteinExistence type="predicted"/>
<reference evidence="1" key="1">
    <citation type="journal article" date="2014" name="Front. Microbiol.">
        <title>High frequency of phylogenetically diverse reductive dehalogenase-homologous genes in deep subseafloor sedimentary metagenomes.</title>
        <authorList>
            <person name="Kawai M."/>
            <person name="Futagami T."/>
            <person name="Toyoda A."/>
            <person name="Takaki Y."/>
            <person name="Nishi S."/>
            <person name="Hori S."/>
            <person name="Arai W."/>
            <person name="Tsubouchi T."/>
            <person name="Morono Y."/>
            <person name="Uchiyama I."/>
            <person name="Ito T."/>
            <person name="Fujiyama A."/>
            <person name="Inagaki F."/>
            <person name="Takami H."/>
        </authorList>
    </citation>
    <scope>NUCLEOTIDE SEQUENCE</scope>
    <source>
        <strain evidence="1">Expedition CK06-06</strain>
    </source>
</reference>
<protein>
    <submittedName>
        <fullName evidence="1">Uncharacterized protein</fullName>
    </submittedName>
</protein>
<dbReference type="AlphaFoldDB" id="X1EIP4"/>
<dbReference type="EMBL" id="BART01033054">
    <property type="protein sequence ID" value="GAH16984.1"/>
    <property type="molecule type" value="Genomic_DNA"/>
</dbReference>
<comment type="caution">
    <text evidence="1">The sequence shown here is derived from an EMBL/GenBank/DDBJ whole genome shotgun (WGS) entry which is preliminary data.</text>
</comment>
<evidence type="ECO:0000313" key="1">
    <source>
        <dbReference type="EMBL" id="GAH16984.1"/>
    </source>
</evidence>